<evidence type="ECO:0000313" key="1">
    <source>
        <dbReference type="EMBL" id="EJX06991.1"/>
    </source>
</evidence>
<accession>J9D2Y5</accession>
<organism evidence="1">
    <name type="scientific">gut metagenome</name>
    <dbReference type="NCBI Taxonomy" id="749906"/>
    <lineage>
        <taxon>unclassified sequences</taxon>
        <taxon>metagenomes</taxon>
        <taxon>organismal metagenomes</taxon>
    </lineage>
</organism>
<reference evidence="1" key="1">
    <citation type="journal article" date="2012" name="PLoS ONE">
        <title>Gene sets for utilization of primary and secondary nutrition supplies in the distal gut of endangered iberian lynx.</title>
        <authorList>
            <person name="Alcaide M."/>
            <person name="Messina E."/>
            <person name="Richter M."/>
            <person name="Bargiela R."/>
            <person name="Peplies J."/>
            <person name="Huws S.A."/>
            <person name="Newbold C.J."/>
            <person name="Golyshin P.N."/>
            <person name="Simon M.A."/>
            <person name="Lopez G."/>
            <person name="Yakimov M.M."/>
            <person name="Ferrer M."/>
        </authorList>
    </citation>
    <scope>NUCLEOTIDE SEQUENCE</scope>
</reference>
<name>J9D2Y5_9ZZZZ</name>
<comment type="caution">
    <text evidence="1">The sequence shown here is derived from an EMBL/GenBank/DDBJ whole genome shotgun (WGS) entry which is preliminary data.</text>
</comment>
<gene>
    <name evidence="1" type="ORF">EVA_04897</name>
</gene>
<sequence length="81" mass="9602">MLSKLYFCGHKIHFATSKVTCRLLPQWSDKSQFRFAKEDVLKENEPTKGNYSYKHTYYKHLGYPVVCFQLLQFIYSSNNAI</sequence>
<protein>
    <submittedName>
        <fullName evidence="1">Uncharacterized protein</fullName>
    </submittedName>
</protein>
<proteinExistence type="predicted"/>
<dbReference type="EMBL" id="AMCI01000997">
    <property type="protein sequence ID" value="EJX06991.1"/>
    <property type="molecule type" value="Genomic_DNA"/>
</dbReference>
<dbReference type="AlphaFoldDB" id="J9D2Y5"/>